<sequence>MTGVFIVVMENTAWPFDYPARRVEIEADSEQEARRLALAQDPFGAVVWVEGQVAGLGSGGGSGLIEADAPRRR</sequence>
<dbReference type="Proteomes" id="UP000219050">
    <property type="component" value="Chromosome"/>
</dbReference>
<dbReference type="KEGG" id="cmag:CBW24_07870"/>
<evidence type="ECO:0000313" key="2">
    <source>
        <dbReference type="Proteomes" id="UP000219050"/>
    </source>
</evidence>
<protein>
    <submittedName>
        <fullName evidence="1">Uncharacterized protein</fullName>
    </submittedName>
</protein>
<gene>
    <name evidence="1" type="ORF">CBW24_07870</name>
</gene>
<dbReference type="AlphaFoldDB" id="A0A291LYV6"/>
<evidence type="ECO:0000313" key="1">
    <source>
        <dbReference type="EMBL" id="ATI41926.1"/>
    </source>
</evidence>
<name>A0A291LYV6_9RHOB</name>
<keyword evidence="2" id="KW-1185">Reference proteome</keyword>
<accession>A0A291LYV6</accession>
<organism evidence="1 2">
    <name type="scientific">Pacificitalea manganoxidans</name>
    <dbReference type="NCBI Taxonomy" id="1411902"/>
    <lineage>
        <taxon>Bacteria</taxon>
        <taxon>Pseudomonadati</taxon>
        <taxon>Pseudomonadota</taxon>
        <taxon>Alphaproteobacteria</taxon>
        <taxon>Rhodobacterales</taxon>
        <taxon>Paracoccaceae</taxon>
        <taxon>Pacificitalea</taxon>
    </lineage>
</organism>
<reference evidence="1 2" key="1">
    <citation type="submission" date="2017-05" db="EMBL/GenBank/DDBJ databases">
        <title>Comparative genomic and metabolic analysis of manganese-oxidizing mechanisms in Celeribater manganoxidans DY25T: its adaption to the environment of polymetallic nodule.</title>
        <authorList>
            <person name="Wang X."/>
        </authorList>
    </citation>
    <scope>NUCLEOTIDE SEQUENCE [LARGE SCALE GENOMIC DNA]</scope>
    <source>
        <strain evidence="1 2">DY25</strain>
    </source>
</reference>
<dbReference type="EMBL" id="CP021404">
    <property type="protein sequence ID" value="ATI41926.1"/>
    <property type="molecule type" value="Genomic_DNA"/>
</dbReference>
<proteinExistence type="predicted"/>